<dbReference type="InterPro" id="IPR000182">
    <property type="entry name" value="GNAT_dom"/>
</dbReference>
<dbReference type="PANTHER" id="PTHR47542">
    <property type="entry name" value="ACYL-COA N-ACYLTRANSFERASES (NAT) SUPERFAMILY PROTEIN"/>
    <property type="match status" value="1"/>
</dbReference>
<dbReference type="PANTHER" id="PTHR47542:SF2">
    <property type="entry name" value="ACYL-COA N-ACYLTRANSFERASES (NAT) SUPERFAMILY PROTEIN"/>
    <property type="match status" value="1"/>
</dbReference>
<feature type="domain" description="N-acetyltransferase" evidence="1">
    <location>
        <begin position="5"/>
        <end position="156"/>
    </location>
</feature>
<gene>
    <name evidence="2" type="ORF">EZV62_002583</name>
</gene>
<dbReference type="Proteomes" id="UP000323000">
    <property type="component" value="Chromosome 1"/>
</dbReference>
<dbReference type="Gene3D" id="3.40.630.30">
    <property type="match status" value="1"/>
</dbReference>
<proteinExistence type="predicted"/>
<organism evidence="2 3">
    <name type="scientific">Acer yangbiense</name>
    <dbReference type="NCBI Taxonomy" id="1000413"/>
    <lineage>
        <taxon>Eukaryota</taxon>
        <taxon>Viridiplantae</taxon>
        <taxon>Streptophyta</taxon>
        <taxon>Embryophyta</taxon>
        <taxon>Tracheophyta</taxon>
        <taxon>Spermatophyta</taxon>
        <taxon>Magnoliopsida</taxon>
        <taxon>eudicotyledons</taxon>
        <taxon>Gunneridae</taxon>
        <taxon>Pentapetalae</taxon>
        <taxon>rosids</taxon>
        <taxon>malvids</taxon>
        <taxon>Sapindales</taxon>
        <taxon>Sapindaceae</taxon>
        <taxon>Hippocastanoideae</taxon>
        <taxon>Acereae</taxon>
        <taxon>Acer</taxon>
    </lineage>
</organism>
<dbReference type="OrthoDB" id="41532at2759"/>
<name>A0A5C7IYQ0_9ROSI</name>
<dbReference type="Pfam" id="PF00583">
    <property type="entry name" value="Acetyltransf_1"/>
    <property type="match status" value="1"/>
</dbReference>
<evidence type="ECO:0000259" key="1">
    <source>
        <dbReference type="PROSITE" id="PS51186"/>
    </source>
</evidence>
<dbReference type="GO" id="GO:0016747">
    <property type="term" value="F:acyltransferase activity, transferring groups other than amino-acyl groups"/>
    <property type="evidence" value="ECO:0007669"/>
    <property type="project" value="InterPro"/>
</dbReference>
<comment type="caution">
    <text evidence="2">The sequence shown here is derived from an EMBL/GenBank/DDBJ whole genome shotgun (WGS) entry which is preliminary data.</text>
</comment>
<dbReference type="SUPFAM" id="SSF55729">
    <property type="entry name" value="Acyl-CoA N-acyltransferases (Nat)"/>
    <property type="match status" value="1"/>
</dbReference>
<protein>
    <recommendedName>
        <fullName evidence="1">N-acetyltransferase domain-containing protein</fullName>
    </recommendedName>
</protein>
<sequence>MGSSGVITELQRNSNSWTKVVDEIAKMEREIFPKYESLVRESDEESKKKNSGLLYIEKDGQVVGYVMYSWPSSFFASINNLSVKESDRRQGHGEALLKGAIEKCRTRKVFRIYLSVDPTNTAAVNLYKKFGFQVDGLIHGYYSPGSHAYRMYCILNQTDC</sequence>
<evidence type="ECO:0000313" key="2">
    <source>
        <dbReference type="EMBL" id="TXG74004.1"/>
    </source>
</evidence>
<keyword evidence="3" id="KW-1185">Reference proteome</keyword>
<dbReference type="AlphaFoldDB" id="A0A5C7IYQ0"/>
<evidence type="ECO:0000313" key="3">
    <source>
        <dbReference type="Proteomes" id="UP000323000"/>
    </source>
</evidence>
<accession>A0A5C7IYQ0</accession>
<dbReference type="CDD" id="cd04301">
    <property type="entry name" value="NAT_SF"/>
    <property type="match status" value="1"/>
</dbReference>
<reference evidence="3" key="1">
    <citation type="journal article" date="2019" name="Gigascience">
        <title>De novo genome assembly of the endangered Acer yangbiense, a plant species with extremely small populations endemic to Yunnan Province, China.</title>
        <authorList>
            <person name="Yang J."/>
            <person name="Wariss H.M."/>
            <person name="Tao L."/>
            <person name="Zhang R."/>
            <person name="Yun Q."/>
            <person name="Hollingsworth P."/>
            <person name="Dao Z."/>
            <person name="Luo G."/>
            <person name="Guo H."/>
            <person name="Ma Y."/>
            <person name="Sun W."/>
        </authorList>
    </citation>
    <scope>NUCLEOTIDE SEQUENCE [LARGE SCALE GENOMIC DNA]</scope>
    <source>
        <strain evidence="3">cv. Malutang</strain>
    </source>
</reference>
<dbReference type="EMBL" id="VAHF01000001">
    <property type="protein sequence ID" value="TXG74004.1"/>
    <property type="molecule type" value="Genomic_DNA"/>
</dbReference>
<dbReference type="InterPro" id="IPR016181">
    <property type="entry name" value="Acyl_CoA_acyltransferase"/>
</dbReference>
<dbReference type="PROSITE" id="PS51186">
    <property type="entry name" value="GNAT"/>
    <property type="match status" value="1"/>
</dbReference>